<dbReference type="AlphaFoldDB" id="A0A1M7F4X6"/>
<comment type="similarity">
    <text evidence="2">Belongs to the resistance-nodulation-cell division (RND) (TC 2.A.6) family.</text>
</comment>
<dbReference type="SUPFAM" id="SSF82693">
    <property type="entry name" value="Multidrug efflux transporter AcrB pore domain, PN1, PN2, PC1 and PC2 subdomains"/>
    <property type="match status" value="3"/>
</dbReference>
<keyword evidence="4" id="KW-1003">Cell membrane</keyword>
<dbReference type="PANTHER" id="PTHR32063">
    <property type="match status" value="1"/>
</dbReference>
<feature type="transmembrane region" description="Helical" evidence="8">
    <location>
        <begin position="335"/>
        <end position="354"/>
    </location>
</feature>
<dbReference type="Gene3D" id="1.20.1640.10">
    <property type="entry name" value="Multidrug efflux transporter AcrB transmembrane domain"/>
    <property type="match status" value="2"/>
</dbReference>
<dbReference type="GO" id="GO:0042910">
    <property type="term" value="F:xenobiotic transmembrane transporter activity"/>
    <property type="evidence" value="ECO:0007669"/>
    <property type="project" value="TreeGrafter"/>
</dbReference>
<name>A0A1M7F4X6_9BRAD</name>
<feature type="transmembrane region" description="Helical" evidence="8">
    <location>
        <begin position="881"/>
        <end position="898"/>
    </location>
</feature>
<dbReference type="EMBL" id="FNTI01000001">
    <property type="protein sequence ID" value="SEE03345.1"/>
    <property type="molecule type" value="Genomic_DNA"/>
</dbReference>
<keyword evidence="7 8" id="KW-0472">Membrane</keyword>
<feature type="transmembrane region" description="Helical" evidence="8">
    <location>
        <begin position="449"/>
        <end position="469"/>
    </location>
</feature>
<dbReference type="GO" id="GO:0008324">
    <property type="term" value="F:monoatomic cation transmembrane transporter activity"/>
    <property type="evidence" value="ECO:0007669"/>
    <property type="project" value="InterPro"/>
</dbReference>
<dbReference type="PANTHER" id="PTHR32063:SF12">
    <property type="entry name" value="CATION EFFLUX SYSTEM PROTEIN"/>
    <property type="match status" value="1"/>
</dbReference>
<evidence type="ECO:0000256" key="4">
    <source>
        <dbReference type="ARBA" id="ARBA00022475"/>
    </source>
</evidence>
<feature type="transmembrane region" description="Helical" evidence="8">
    <location>
        <begin position="975"/>
        <end position="997"/>
    </location>
</feature>
<evidence type="ECO:0000256" key="1">
    <source>
        <dbReference type="ARBA" id="ARBA00004651"/>
    </source>
</evidence>
<keyword evidence="5 8" id="KW-0812">Transmembrane</keyword>
<feature type="transmembrane region" description="Helical" evidence="8">
    <location>
        <begin position="386"/>
        <end position="406"/>
    </location>
</feature>
<evidence type="ECO:0000256" key="7">
    <source>
        <dbReference type="ARBA" id="ARBA00023136"/>
    </source>
</evidence>
<dbReference type="Gene3D" id="3.30.70.1430">
    <property type="entry name" value="Multidrug efflux transporter AcrB pore domain"/>
    <property type="match status" value="2"/>
</dbReference>
<feature type="transmembrane region" description="Helical" evidence="8">
    <location>
        <begin position="931"/>
        <end position="955"/>
    </location>
</feature>
<evidence type="ECO:0000256" key="6">
    <source>
        <dbReference type="ARBA" id="ARBA00022989"/>
    </source>
</evidence>
<keyword evidence="6 8" id="KW-1133">Transmembrane helix</keyword>
<dbReference type="NCBIfam" id="TIGR00914">
    <property type="entry name" value="2A0601"/>
    <property type="match status" value="1"/>
</dbReference>
<dbReference type="Gene3D" id="3.30.70.1440">
    <property type="entry name" value="Multidrug efflux transporter AcrB pore domain"/>
    <property type="match status" value="1"/>
</dbReference>
<dbReference type="GO" id="GO:0005886">
    <property type="term" value="C:plasma membrane"/>
    <property type="evidence" value="ECO:0007669"/>
    <property type="project" value="UniProtKB-SubCell"/>
</dbReference>
<comment type="subcellular location">
    <subcellularLocation>
        <location evidence="1">Cell membrane</location>
        <topology evidence="1">Multi-pass membrane protein</topology>
    </subcellularLocation>
</comment>
<evidence type="ECO:0000256" key="2">
    <source>
        <dbReference type="ARBA" id="ARBA00010942"/>
    </source>
</evidence>
<protein>
    <submittedName>
        <fullName evidence="9">Cobalt-zinc-cadmium resistance protein CzcA</fullName>
    </submittedName>
</protein>
<dbReference type="InterPro" id="IPR001036">
    <property type="entry name" value="Acrflvin-R"/>
</dbReference>
<dbReference type="InterPro" id="IPR027463">
    <property type="entry name" value="AcrB_DN_DC_subdom"/>
</dbReference>
<dbReference type="InterPro" id="IPR004763">
    <property type="entry name" value="CusA-like"/>
</dbReference>
<evidence type="ECO:0000313" key="10">
    <source>
        <dbReference type="Proteomes" id="UP000183208"/>
    </source>
</evidence>
<dbReference type="OrthoDB" id="9758757at2"/>
<feature type="transmembrane region" description="Helical" evidence="8">
    <location>
        <begin position="361"/>
        <end position="380"/>
    </location>
</feature>
<evidence type="ECO:0000256" key="5">
    <source>
        <dbReference type="ARBA" id="ARBA00022692"/>
    </source>
</evidence>
<dbReference type="Pfam" id="PF00873">
    <property type="entry name" value="ACR_tran"/>
    <property type="match status" value="1"/>
</dbReference>
<dbReference type="RefSeq" id="WP_074826842.1">
    <property type="nucleotide sequence ID" value="NZ_FNTI01000001.1"/>
</dbReference>
<dbReference type="SUPFAM" id="SSF82866">
    <property type="entry name" value="Multidrug efflux transporter AcrB transmembrane domain"/>
    <property type="match status" value="2"/>
</dbReference>
<feature type="transmembrane region" description="Helical" evidence="8">
    <location>
        <begin position="1009"/>
        <end position="1032"/>
    </location>
</feature>
<reference evidence="9 10" key="1">
    <citation type="submission" date="2016-10" db="EMBL/GenBank/DDBJ databases">
        <authorList>
            <person name="de Groot N.N."/>
        </authorList>
    </citation>
    <scope>NUCLEOTIDE SEQUENCE [LARGE SCALE GENOMIC DNA]</scope>
    <source>
        <strain evidence="9 10">GAS522</strain>
    </source>
</reference>
<dbReference type="SUPFAM" id="SSF82714">
    <property type="entry name" value="Multidrug efflux transporter AcrB TolC docking domain, DN and DC subdomains"/>
    <property type="match status" value="2"/>
</dbReference>
<dbReference type="PRINTS" id="PR00702">
    <property type="entry name" value="ACRIFLAVINRP"/>
</dbReference>
<evidence type="ECO:0000256" key="8">
    <source>
        <dbReference type="SAM" id="Phobius"/>
    </source>
</evidence>
<evidence type="ECO:0000256" key="3">
    <source>
        <dbReference type="ARBA" id="ARBA00022448"/>
    </source>
</evidence>
<proteinExistence type="inferred from homology"/>
<sequence length="1057" mass="114099">MNALISFALRQRVLVAIIFVAMLGAGAIAFTKLNIEAYPDPVPPLVDIVTQNPGQSAEEIERYITIPLEVQLAGIPNLKLMRTISLFGLSDIKLQFTYDYTYEEAEQKVLNRLAQVQQLPNSAQPQISPTSPIGEIMRYRLKGPAGFSLTDLKTVQDWILQRRFKAIPGVIDVTAFGGTTKAFDVTVDLARLQSYGVTLPQLVQTLNNSNVNVGGQTLNISEQSAVVRGVGLIRSIDDIKSAVLAQQNGLPVSVADVAEVTPGYQPRLGIVGKDDDNDIVQGIVLMRRGQQSLPTIQRVEAEIEKINASSILPPGVRIERIYDRKDLIKTTTETVLHNLMFGIVLVFVVQWMFLGNLRSAVIVAATIPFALFFAVAILLIRGESANLLSVGAIDFGLIVDATVIMVENIYRHLSERPLAAVQPSRSRRWKMAGSLATIFDAAREVNRSIFFSAAIIIVGFIPLFTLSGVEGHIFGPMAKTYAFALAGGLLATFTVSPALSALLLPEVVEEKETAVVLALRSVFAPVLRFAVPNRILTLGLALVLLLSAGLAARMLGLEFLPKLEEGNLWIRATLPSSYSLESGNEQVNRIRTVIGSYPEVETVVSQQGRPDDGTDATGFFNAEFFVPLLPADQWPKGANKDNLTKAMAEKLVSTFPGIEFNFSQYIQDNVQEAVSGVKGENSVKLFGNDLTELAGTAEKIKTAMANVPGITDLAVFNSLGQPTVQINIDRIKAARYGLASGDINTTVQTAIGGQAAGDLYEYGSDRHFPIRVRLAPDYRKNLETIRNITIGAPSPSGSGVIQIPLAEVATVELVSGASFVYREQQERYVPIKFSVRGRDLGSAVLEVQRKVIENVTLPPGYRLEWVGEFGNLQDAIERLKLIVPITIGLIALLLYLNFASVTDVLLALSVIPMAMIGGIFALLLTGTPFSISAAIGFIALFGISVMEGVILISYFNQLIEHGWGNKTDAVIHACAIRLRPVFMTSVAACVGLLPAAISTGIGSQVQKPLALVVVGGIVLAPALILIILPVLIDVFSRRQPIQSSAAPDQAPEAPATP</sequence>
<accession>A0A1M7F4X6</accession>
<evidence type="ECO:0000313" key="9">
    <source>
        <dbReference type="EMBL" id="SEE03345.1"/>
    </source>
</evidence>
<dbReference type="Proteomes" id="UP000183208">
    <property type="component" value="Unassembled WGS sequence"/>
</dbReference>
<feature type="transmembrane region" description="Helical" evidence="8">
    <location>
        <begin position="481"/>
        <end position="502"/>
    </location>
</feature>
<keyword evidence="3" id="KW-0813">Transport</keyword>
<dbReference type="Gene3D" id="3.30.70.1320">
    <property type="entry name" value="Multidrug efflux transporter AcrB pore domain like"/>
    <property type="match status" value="1"/>
</dbReference>
<gene>
    <name evidence="9" type="ORF">SAMN05444171_6035</name>
</gene>
<organism evidence="9 10">
    <name type="scientific">Bradyrhizobium lablabi</name>
    <dbReference type="NCBI Taxonomy" id="722472"/>
    <lineage>
        <taxon>Bacteria</taxon>
        <taxon>Pseudomonadati</taxon>
        <taxon>Pseudomonadota</taxon>
        <taxon>Alphaproteobacteria</taxon>
        <taxon>Hyphomicrobiales</taxon>
        <taxon>Nitrobacteraceae</taxon>
        <taxon>Bradyrhizobium</taxon>
    </lineage>
</organism>
<feature type="transmembrane region" description="Helical" evidence="8">
    <location>
        <begin position="537"/>
        <end position="555"/>
    </location>
</feature>
<feature type="transmembrane region" description="Helical" evidence="8">
    <location>
        <begin position="904"/>
        <end position="924"/>
    </location>
</feature>
<dbReference type="Gene3D" id="3.30.2090.10">
    <property type="entry name" value="Multidrug efflux transporter AcrB TolC docking domain, DN and DC subdomains"/>
    <property type="match status" value="2"/>
</dbReference>